<feature type="binding site" evidence="7">
    <location>
        <position position="151"/>
    </location>
    <ligand>
        <name>Fe cation</name>
        <dbReference type="ChEBI" id="CHEBI:24875"/>
        <label>2</label>
    </ligand>
</feature>
<dbReference type="OrthoDB" id="9801109at2"/>
<keyword evidence="2 7" id="KW-0479">Metal-binding</keyword>
<dbReference type="PANTHER" id="PTHR36303">
    <property type="entry name" value="2',3'-CYCLIC-NUCLEOTIDE 2'-PHOSPHODIESTERASE"/>
    <property type="match status" value="1"/>
</dbReference>
<evidence type="ECO:0000313" key="8">
    <source>
        <dbReference type="EMBL" id="AZR72580.1"/>
    </source>
</evidence>
<dbReference type="Pfam" id="PF13277">
    <property type="entry name" value="YmdB"/>
    <property type="match status" value="1"/>
</dbReference>
<dbReference type="SUPFAM" id="SSF56300">
    <property type="entry name" value="Metallo-dependent phosphatases"/>
    <property type="match status" value="1"/>
</dbReference>
<dbReference type="PIRSF" id="PIRSF004789">
    <property type="entry name" value="DR1281"/>
    <property type="match status" value="1"/>
</dbReference>
<feature type="binding site" evidence="7">
    <location>
        <position position="8"/>
    </location>
    <ligand>
        <name>Fe cation</name>
        <dbReference type="ChEBI" id="CHEBI:24875"/>
        <label>1</label>
    </ligand>
</feature>
<feature type="binding site" evidence="7">
    <location>
        <position position="39"/>
    </location>
    <ligand>
        <name>Fe cation</name>
        <dbReference type="ChEBI" id="CHEBI:24875"/>
        <label>1</label>
    </ligand>
</feature>
<dbReference type="GO" id="GO:0046872">
    <property type="term" value="F:metal ion binding"/>
    <property type="evidence" value="ECO:0007669"/>
    <property type="project" value="UniProtKB-KW"/>
</dbReference>
<keyword evidence="3" id="KW-0378">Hydrolase</keyword>
<evidence type="ECO:0000256" key="5">
    <source>
        <dbReference type="ARBA" id="ARBA00061401"/>
    </source>
</evidence>
<keyword evidence="4" id="KW-0408">Iron</keyword>
<evidence type="ECO:0000256" key="1">
    <source>
        <dbReference type="ARBA" id="ARBA00001965"/>
    </source>
</evidence>
<comment type="cofactor">
    <cofactor evidence="1">
        <name>Fe(3+)</name>
        <dbReference type="ChEBI" id="CHEBI:29034"/>
    </cofactor>
</comment>
<dbReference type="InterPro" id="IPR005235">
    <property type="entry name" value="YmdB-like"/>
</dbReference>
<feature type="binding site" evidence="7">
    <location>
        <position position="178"/>
    </location>
    <ligand>
        <name>Fe cation</name>
        <dbReference type="ChEBI" id="CHEBI:24875"/>
        <label>1</label>
    </ligand>
</feature>
<evidence type="ECO:0000256" key="3">
    <source>
        <dbReference type="ARBA" id="ARBA00022801"/>
    </source>
</evidence>
<dbReference type="NCBIfam" id="TIGR00282">
    <property type="entry name" value="TIGR00282 family metallophosphoesterase"/>
    <property type="match status" value="1"/>
</dbReference>
<feature type="binding site" evidence="7">
    <location>
        <position position="39"/>
    </location>
    <ligand>
        <name>Fe cation</name>
        <dbReference type="ChEBI" id="CHEBI:24875"/>
        <label>2</label>
    </ligand>
</feature>
<evidence type="ECO:0000256" key="2">
    <source>
        <dbReference type="ARBA" id="ARBA00022723"/>
    </source>
</evidence>
<reference evidence="8 9" key="1">
    <citation type="submission" date="2016-07" db="EMBL/GenBank/DDBJ databases">
        <title>Genome and transcriptome analysis of iron-reducing fermentative bacteria Anoxybacter fermentans.</title>
        <authorList>
            <person name="Zeng X."/>
            <person name="Shao Z."/>
        </authorList>
    </citation>
    <scope>NUCLEOTIDE SEQUENCE [LARGE SCALE GENOMIC DNA]</scope>
    <source>
        <strain evidence="8 9">DY22613</strain>
    </source>
</reference>
<feature type="binding site" evidence="7">
    <location>
        <position position="40"/>
    </location>
    <ligand>
        <name>Fe cation</name>
        <dbReference type="ChEBI" id="CHEBI:24875"/>
        <label>1</label>
    </ligand>
</feature>
<dbReference type="PANTHER" id="PTHR36303:SF1">
    <property type="entry name" value="2',3'-CYCLIC-NUCLEOTIDE 2'-PHOSPHODIESTERASE"/>
    <property type="match status" value="1"/>
</dbReference>
<dbReference type="AlphaFoldDB" id="A0A3Q9HP91"/>
<feature type="active site" description="Proton donor" evidence="6">
    <location>
        <position position="68"/>
    </location>
</feature>
<dbReference type="CDD" id="cd07382">
    <property type="entry name" value="MPP_DR1281"/>
    <property type="match status" value="1"/>
</dbReference>
<organism evidence="8 9">
    <name type="scientific">Anoxybacter fermentans</name>
    <dbReference type="NCBI Taxonomy" id="1323375"/>
    <lineage>
        <taxon>Bacteria</taxon>
        <taxon>Bacillati</taxon>
        <taxon>Bacillota</taxon>
        <taxon>Clostridia</taxon>
        <taxon>Halanaerobiales</taxon>
        <taxon>Anoxybacter</taxon>
    </lineage>
</organism>
<dbReference type="FunFam" id="3.60.21.10:FF:000016">
    <property type="entry name" value="Putative metallophosphoesterase"/>
    <property type="match status" value="1"/>
</dbReference>
<dbReference type="KEGG" id="aft:BBF96_03770"/>
<protein>
    <submittedName>
        <fullName evidence="8">Metallophosphoesterase</fullName>
    </submittedName>
</protein>
<comment type="similarity">
    <text evidence="5">Belongs to the YmdB-like family.</text>
</comment>
<keyword evidence="9" id="KW-1185">Reference proteome</keyword>
<evidence type="ECO:0000313" key="9">
    <source>
        <dbReference type="Proteomes" id="UP000267250"/>
    </source>
</evidence>
<proteinExistence type="inferred from homology"/>
<dbReference type="EMBL" id="CP016379">
    <property type="protein sequence ID" value="AZR72580.1"/>
    <property type="molecule type" value="Genomic_DNA"/>
</dbReference>
<dbReference type="GO" id="GO:0004113">
    <property type="term" value="F:2',3'-cyclic-nucleotide 3'-phosphodiesterase activity"/>
    <property type="evidence" value="ECO:0007669"/>
    <property type="project" value="TreeGrafter"/>
</dbReference>
<evidence type="ECO:0000256" key="4">
    <source>
        <dbReference type="ARBA" id="ARBA00023004"/>
    </source>
</evidence>
<accession>A0A3Q9HP91</accession>
<dbReference type="RefSeq" id="WP_127015908.1">
    <property type="nucleotide sequence ID" value="NZ_CP016379.1"/>
</dbReference>
<dbReference type="Gene3D" id="3.60.21.10">
    <property type="match status" value="1"/>
</dbReference>
<feature type="binding site" evidence="7">
    <location>
        <position position="67"/>
    </location>
    <ligand>
        <name>Fe cation</name>
        <dbReference type="ChEBI" id="CHEBI:24875"/>
        <label>2</label>
    </ligand>
</feature>
<gene>
    <name evidence="8" type="ORF">BBF96_03770</name>
</gene>
<name>A0A3Q9HP91_9FIRM</name>
<feature type="binding site" evidence="7">
    <location>
        <position position="176"/>
    </location>
    <ligand>
        <name>Fe cation</name>
        <dbReference type="ChEBI" id="CHEBI:24875"/>
        <label>2</label>
    </ligand>
</feature>
<sequence length="262" mass="29431">MKILCIGDIVGRPGRRAVRELLPKIKEKHKIDLVLANGENAAGGVGLTRKVTEELLSYGIEIITLGNHTWDNREIFKFIDDDQLPLVRPANYPPKTPGKGYRIFEYEEARIGIINMLGRVFLGDFDCPFRTFDQIYEKIKDETDFILVDFHAEATAEKMAFGWYLDGRATAVFGTHTHIQTADERILPGGTGYITDLGMTGPIDSVIGVKKDVVIEKFLTQLPKQFEVAKGDVQLCGIILDITEVSGKVRDIQRIQENSYND</sequence>
<evidence type="ECO:0000256" key="6">
    <source>
        <dbReference type="PIRSR" id="PIRSR004789-50"/>
    </source>
</evidence>
<dbReference type="InterPro" id="IPR029052">
    <property type="entry name" value="Metallo-depent_PP-like"/>
</dbReference>
<evidence type="ECO:0000256" key="7">
    <source>
        <dbReference type="PIRSR" id="PIRSR004789-51"/>
    </source>
</evidence>
<dbReference type="Proteomes" id="UP000267250">
    <property type="component" value="Chromosome"/>
</dbReference>